<keyword evidence="6" id="KW-0479">Metal-binding</keyword>
<dbReference type="AlphaFoldDB" id="A0A0L0DNY9"/>
<comment type="catalytic activity">
    <reaction evidence="12">
        <text>(6S)-5,6,7,8-tetrahydrofolyl-(gamma-L-Glu)(n) + L-glutamate + ATP = (6S)-5,6,7,8-tetrahydrofolyl-(gamma-L-Glu)(n+1) + ADP + phosphate + H(+)</text>
        <dbReference type="Rhea" id="RHEA:10580"/>
        <dbReference type="Rhea" id="RHEA-COMP:14738"/>
        <dbReference type="Rhea" id="RHEA-COMP:14740"/>
        <dbReference type="ChEBI" id="CHEBI:15378"/>
        <dbReference type="ChEBI" id="CHEBI:29985"/>
        <dbReference type="ChEBI" id="CHEBI:30616"/>
        <dbReference type="ChEBI" id="CHEBI:43474"/>
        <dbReference type="ChEBI" id="CHEBI:141005"/>
        <dbReference type="ChEBI" id="CHEBI:456216"/>
        <dbReference type="EC" id="6.3.2.17"/>
    </reaction>
</comment>
<keyword evidence="7" id="KW-0547">Nucleotide-binding</keyword>
<dbReference type="Proteomes" id="UP000054408">
    <property type="component" value="Unassembled WGS sequence"/>
</dbReference>
<dbReference type="SUPFAM" id="SSF53244">
    <property type="entry name" value="MurD-like peptide ligases, peptide-binding domain"/>
    <property type="match status" value="1"/>
</dbReference>
<keyword evidence="4" id="KW-0554">One-carbon metabolism</keyword>
<dbReference type="GO" id="GO:0004326">
    <property type="term" value="F:tetrahydrofolylpolyglutamate synthase activity"/>
    <property type="evidence" value="ECO:0007669"/>
    <property type="project" value="UniProtKB-EC"/>
</dbReference>
<protein>
    <recommendedName>
        <fullName evidence="3">tetrahydrofolate synthase</fullName>
        <ecNumber evidence="3">6.3.2.17</ecNumber>
    </recommendedName>
    <alternativeName>
        <fullName evidence="11">Folylpoly-gamma-glutamate synthetase</fullName>
    </alternativeName>
    <alternativeName>
        <fullName evidence="10">Tetrahydrofolylpolyglutamate synthase</fullName>
    </alternativeName>
</protein>
<keyword evidence="8" id="KW-0067">ATP-binding</keyword>
<proteinExistence type="inferred from homology"/>
<feature type="region of interest" description="Disordered" evidence="13">
    <location>
        <begin position="437"/>
        <end position="459"/>
    </location>
</feature>
<dbReference type="PROSITE" id="PS01011">
    <property type="entry name" value="FOLYLPOLYGLU_SYNT_1"/>
    <property type="match status" value="1"/>
</dbReference>
<dbReference type="GO" id="GO:0046872">
    <property type="term" value="F:metal ion binding"/>
    <property type="evidence" value="ECO:0007669"/>
    <property type="project" value="UniProtKB-KW"/>
</dbReference>
<keyword evidence="5" id="KW-0436">Ligase</keyword>
<dbReference type="InterPro" id="IPR036615">
    <property type="entry name" value="Mur_ligase_C_dom_sf"/>
</dbReference>
<dbReference type="NCBIfam" id="TIGR01499">
    <property type="entry name" value="folC"/>
    <property type="match status" value="1"/>
</dbReference>
<evidence type="ECO:0000256" key="9">
    <source>
        <dbReference type="ARBA" id="ARBA00022842"/>
    </source>
</evidence>
<evidence type="ECO:0000256" key="2">
    <source>
        <dbReference type="ARBA" id="ARBA00008276"/>
    </source>
</evidence>
<dbReference type="GO" id="GO:0005739">
    <property type="term" value="C:mitochondrion"/>
    <property type="evidence" value="ECO:0007669"/>
    <property type="project" value="TreeGrafter"/>
</dbReference>
<evidence type="ECO:0000256" key="1">
    <source>
        <dbReference type="ARBA" id="ARBA00005150"/>
    </source>
</evidence>
<evidence type="ECO:0000256" key="8">
    <source>
        <dbReference type="ARBA" id="ARBA00022840"/>
    </source>
</evidence>
<organism evidence="14 15">
    <name type="scientific">Thecamonas trahens ATCC 50062</name>
    <dbReference type="NCBI Taxonomy" id="461836"/>
    <lineage>
        <taxon>Eukaryota</taxon>
        <taxon>Apusozoa</taxon>
        <taxon>Apusomonadida</taxon>
        <taxon>Apusomonadidae</taxon>
        <taxon>Thecamonas</taxon>
    </lineage>
</organism>
<dbReference type="UniPathway" id="UPA00850"/>
<dbReference type="Gene3D" id="3.90.190.20">
    <property type="entry name" value="Mur ligase, C-terminal domain"/>
    <property type="match status" value="1"/>
</dbReference>
<dbReference type="GO" id="GO:0006730">
    <property type="term" value="P:one-carbon metabolic process"/>
    <property type="evidence" value="ECO:0007669"/>
    <property type="project" value="UniProtKB-KW"/>
</dbReference>
<dbReference type="SUPFAM" id="SSF53623">
    <property type="entry name" value="MurD-like peptide ligases, catalytic domain"/>
    <property type="match status" value="1"/>
</dbReference>
<dbReference type="OMA" id="LMSYHVF"/>
<evidence type="ECO:0000256" key="12">
    <source>
        <dbReference type="ARBA" id="ARBA00047493"/>
    </source>
</evidence>
<comment type="pathway">
    <text evidence="1">Cofactor biosynthesis; tetrahydrofolylpolyglutamate biosynthesis.</text>
</comment>
<dbReference type="EMBL" id="GL349485">
    <property type="protein sequence ID" value="KNC54027.1"/>
    <property type="molecule type" value="Genomic_DNA"/>
</dbReference>
<name>A0A0L0DNY9_THETB</name>
<dbReference type="eggNOG" id="KOG2525">
    <property type="taxonomic scope" value="Eukaryota"/>
</dbReference>
<evidence type="ECO:0000256" key="5">
    <source>
        <dbReference type="ARBA" id="ARBA00022598"/>
    </source>
</evidence>
<dbReference type="PANTHER" id="PTHR11136:SF5">
    <property type="entry name" value="FOLYLPOLYGLUTAMATE SYNTHASE, MITOCHONDRIAL"/>
    <property type="match status" value="1"/>
</dbReference>
<reference evidence="14 15" key="1">
    <citation type="submission" date="2010-05" db="EMBL/GenBank/DDBJ databases">
        <title>The Genome Sequence of Thecamonas trahens ATCC 50062.</title>
        <authorList>
            <consortium name="The Broad Institute Genome Sequencing Platform"/>
            <person name="Russ C."/>
            <person name="Cuomo C."/>
            <person name="Shea T."/>
            <person name="Young S.K."/>
            <person name="Zeng Q."/>
            <person name="Koehrsen M."/>
            <person name="Haas B."/>
            <person name="Borodovsky M."/>
            <person name="Guigo R."/>
            <person name="Alvarado L."/>
            <person name="Berlin A."/>
            <person name="Bochicchio J."/>
            <person name="Borenstein D."/>
            <person name="Chapman S."/>
            <person name="Chen Z."/>
            <person name="Freedman E."/>
            <person name="Gellesch M."/>
            <person name="Goldberg J."/>
            <person name="Griggs A."/>
            <person name="Gujja S."/>
            <person name="Heilman E."/>
            <person name="Heiman D."/>
            <person name="Hepburn T."/>
            <person name="Howarth C."/>
            <person name="Jen D."/>
            <person name="Larson L."/>
            <person name="Mehta T."/>
            <person name="Park D."/>
            <person name="Pearson M."/>
            <person name="Roberts A."/>
            <person name="Saif S."/>
            <person name="Shenoy N."/>
            <person name="Sisk P."/>
            <person name="Stolte C."/>
            <person name="Sykes S."/>
            <person name="Thomson T."/>
            <person name="Walk T."/>
            <person name="White J."/>
            <person name="Yandava C."/>
            <person name="Burger G."/>
            <person name="Gray M.W."/>
            <person name="Holland P.W.H."/>
            <person name="King N."/>
            <person name="Lang F.B.F."/>
            <person name="Roger A.J."/>
            <person name="Ruiz-Trillo I."/>
            <person name="Lander E."/>
            <person name="Nusbaum C."/>
        </authorList>
    </citation>
    <scope>NUCLEOTIDE SEQUENCE [LARGE SCALE GENOMIC DNA]</scope>
    <source>
        <strain evidence="14 15">ATCC 50062</strain>
    </source>
</reference>
<accession>A0A0L0DNY9</accession>
<dbReference type="GeneID" id="25568095"/>
<evidence type="ECO:0000256" key="3">
    <source>
        <dbReference type="ARBA" id="ARBA00013025"/>
    </source>
</evidence>
<dbReference type="RefSeq" id="XP_013754040.1">
    <property type="nucleotide sequence ID" value="XM_013898586.1"/>
</dbReference>
<sequence>MSRVRCSALISARVGVSRTMASISPPRDYDNALKALLSLQSNVNILKTIAAMGPKERAAKYAQSLPEMHEYKARAGLDDSKLRTIEFIHVTGTKGKGSTAAMTEQLLRSSGVRTGLFTSPHLLSPRERIRIDGRPVSEDTFSNAFWGMWERLESGAAAAGRSSELPPHPMFFRYLTLMSLAVFVEHGVDVAIMEVGIGGRYDSTNIIPPPVAAGITPIGYDHLEVLGTSITDIAFQKAGIIKPGTGAVITAPQDDGALEVIRAEAAAASVPLVESRPLVVEAPDSLGLPGAHQTCNAAVALGLARAFLAAQASGLASAAEAAAGVSGQLRLAASDEVTEAEGAALRAAKWRGRCSQHSISPSVELYMDGAHTYESMQACVQWFNERRRAAPDRKTVLMFACKYSRDPLWLMLPLVDVHMSTPFDLVVFSSTTAYPPGDEAPASVNDSDPDEQRRAYRRKRREAWKERQLETWFKLASGEPLECDAPSGGAAVRSVPKSVADALAAGRHRATPDIRDGDAPMVQLDSIQDSLDFVRNMTAPGGPWENDGVDVLVCGSLYLVGGVFEVLGYGVE</sequence>
<evidence type="ECO:0000256" key="4">
    <source>
        <dbReference type="ARBA" id="ARBA00022563"/>
    </source>
</evidence>
<dbReference type="InterPro" id="IPR001645">
    <property type="entry name" value="Folylpolyglutamate_synth"/>
</dbReference>
<dbReference type="Gene3D" id="3.40.1190.10">
    <property type="entry name" value="Mur-like, catalytic domain"/>
    <property type="match status" value="1"/>
</dbReference>
<dbReference type="PANTHER" id="PTHR11136">
    <property type="entry name" value="FOLYLPOLYGLUTAMATE SYNTHASE-RELATED"/>
    <property type="match status" value="1"/>
</dbReference>
<evidence type="ECO:0000313" key="14">
    <source>
        <dbReference type="EMBL" id="KNC54027.1"/>
    </source>
</evidence>
<evidence type="ECO:0000313" key="15">
    <source>
        <dbReference type="Proteomes" id="UP000054408"/>
    </source>
</evidence>
<dbReference type="GO" id="GO:0005829">
    <property type="term" value="C:cytosol"/>
    <property type="evidence" value="ECO:0007669"/>
    <property type="project" value="TreeGrafter"/>
</dbReference>
<keyword evidence="9" id="KW-0460">Magnesium</keyword>
<evidence type="ECO:0000256" key="6">
    <source>
        <dbReference type="ARBA" id="ARBA00022723"/>
    </source>
</evidence>
<evidence type="ECO:0000256" key="13">
    <source>
        <dbReference type="SAM" id="MobiDB-lite"/>
    </source>
</evidence>
<comment type="similarity">
    <text evidence="2">Belongs to the folylpolyglutamate synthase family.</text>
</comment>
<keyword evidence="15" id="KW-1185">Reference proteome</keyword>
<dbReference type="InterPro" id="IPR018109">
    <property type="entry name" value="Folylpolyglutamate_synth_CS"/>
</dbReference>
<dbReference type="PROSITE" id="PS01012">
    <property type="entry name" value="FOLYLPOLYGLU_SYNT_2"/>
    <property type="match status" value="1"/>
</dbReference>
<evidence type="ECO:0000256" key="10">
    <source>
        <dbReference type="ARBA" id="ARBA00030592"/>
    </source>
</evidence>
<dbReference type="STRING" id="461836.A0A0L0DNY9"/>
<dbReference type="GO" id="GO:0005524">
    <property type="term" value="F:ATP binding"/>
    <property type="evidence" value="ECO:0007669"/>
    <property type="project" value="UniProtKB-KW"/>
</dbReference>
<gene>
    <name evidence="14" type="ORF">AMSG_09687</name>
</gene>
<dbReference type="OrthoDB" id="5212574at2759"/>
<dbReference type="EC" id="6.3.2.17" evidence="3"/>
<dbReference type="InterPro" id="IPR036565">
    <property type="entry name" value="Mur-like_cat_sf"/>
</dbReference>
<evidence type="ECO:0000256" key="11">
    <source>
        <dbReference type="ARBA" id="ARBA00030876"/>
    </source>
</evidence>
<evidence type="ECO:0000256" key="7">
    <source>
        <dbReference type="ARBA" id="ARBA00022741"/>
    </source>
</evidence>